<dbReference type="PANTHER" id="PTHR33121">
    <property type="entry name" value="CYCLIC DI-GMP PHOSPHODIESTERASE PDEF"/>
    <property type="match status" value="1"/>
</dbReference>
<dbReference type="InterPro" id="IPR050706">
    <property type="entry name" value="Cyclic-di-GMP_PDE-like"/>
</dbReference>
<dbReference type="GO" id="GO:0071111">
    <property type="term" value="F:cyclic-guanylate-specific phosphodiesterase activity"/>
    <property type="evidence" value="ECO:0007669"/>
    <property type="project" value="InterPro"/>
</dbReference>
<dbReference type="AlphaFoldDB" id="A0A1E2VBM7"/>
<dbReference type="OrthoDB" id="1673646at2"/>
<accession>A0A1E2VBM7</accession>
<sequence>MTRPTTGCTRCQGLPALDFDFSMAFQPIIDLNKGHVWGYEALVRGMQGESAAQMLNQVDEHNRYRFDQACRVKAIELASQLKLEGILSINFLPNAVYEPKACLQTTLQAAQDYQFPVSRLQFEITEVERVRNHQHLRNIINTYHDYGMLTAIDDFGSGYANLDLLANFHPDVIKLDMSLVRGIDQDKRRTLLVDHMRQITHALGIQLLAEGIETEAEAIQLARLGVDLVQGFWFAKPGFESLPKAPERHMKIAHQQALD</sequence>
<dbReference type="Pfam" id="PF00563">
    <property type="entry name" value="EAL"/>
    <property type="match status" value="1"/>
</dbReference>
<dbReference type="PROSITE" id="PS50883">
    <property type="entry name" value="EAL"/>
    <property type="match status" value="1"/>
</dbReference>
<organism evidence="2 3">
    <name type="scientific">Terasakiispira papahanaumokuakeensis</name>
    <dbReference type="NCBI Taxonomy" id="197479"/>
    <lineage>
        <taxon>Bacteria</taxon>
        <taxon>Pseudomonadati</taxon>
        <taxon>Pseudomonadota</taxon>
        <taxon>Gammaproteobacteria</taxon>
        <taxon>Oceanospirillales</taxon>
        <taxon>Terasakiispira</taxon>
    </lineage>
</organism>
<dbReference type="Proteomes" id="UP000094291">
    <property type="component" value="Unassembled WGS sequence"/>
</dbReference>
<dbReference type="InterPro" id="IPR035919">
    <property type="entry name" value="EAL_sf"/>
</dbReference>
<dbReference type="PANTHER" id="PTHR33121:SF15">
    <property type="entry name" value="BLUE LIGHT- AND TEMPERATURE-REGULATED ANTIREPRESSOR BLUF"/>
    <property type="match status" value="1"/>
</dbReference>
<dbReference type="Gene3D" id="3.20.20.450">
    <property type="entry name" value="EAL domain"/>
    <property type="match status" value="1"/>
</dbReference>
<proteinExistence type="predicted"/>
<comment type="caution">
    <text evidence="2">The sequence shown here is derived from an EMBL/GenBank/DDBJ whole genome shotgun (WGS) entry which is preliminary data.</text>
</comment>
<dbReference type="InterPro" id="IPR001633">
    <property type="entry name" value="EAL_dom"/>
</dbReference>
<dbReference type="EMBL" id="MDTQ01000001">
    <property type="protein sequence ID" value="ODC04410.1"/>
    <property type="molecule type" value="Genomic_DNA"/>
</dbReference>
<dbReference type="SUPFAM" id="SSF141868">
    <property type="entry name" value="EAL domain-like"/>
    <property type="match status" value="1"/>
</dbReference>
<feature type="domain" description="EAL" evidence="1">
    <location>
        <begin position="3"/>
        <end position="251"/>
    </location>
</feature>
<dbReference type="CDD" id="cd01948">
    <property type="entry name" value="EAL"/>
    <property type="match status" value="1"/>
</dbReference>
<gene>
    <name evidence="2" type="ORF">BFW38_13595</name>
</gene>
<dbReference type="STRING" id="197479.BFW38_13595"/>
<evidence type="ECO:0000259" key="1">
    <source>
        <dbReference type="PROSITE" id="PS50883"/>
    </source>
</evidence>
<name>A0A1E2VBM7_9GAMM</name>
<dbReference type="SMART" id="SM00052">
    <property type="entry name" value="EAL"/>
    <property type="match status" value="1"/>
</dbReference>
<keyword evidence="3" id="KW-1185">Reference proteome</keyword>
<evidence type="ECO:0000313" key="3">
    <source>
        <dbReference type="Proteomes" id="UP000094291"/>
    </source>
</evidence>
<reference evidence="2 3" key="1">
    <citation type="submission" date="2016-08" db="EMBL/GenBank/DDBJ databases">
        <authorList>
            <person name="Seilhamer J.J."/>
        </authorList>
    </citation>
    <scope>NUCLEOTIDE SEQUENCE [LARGE SCALE GENOMIC DNA]</scope>
    <source>
        <strain evidence="2 3">PH27A</strain>
    </source>
</reference>
<protein>
    <submittedName>
        <fullName evidence="2">Diguanylate phosphodiesterase</fullName>
    </submittedName>
</protein>
<dbReference type="RefSeq" id="WP_068999391.1">
    <property type="nucleotide sequence ID" value="NZ_MDTQ01000001.1"/>
</dbReference>
<evidence type="ECO:0000313" key="2">
    <source>
        <dbReference type="EMBL" id="ODC04410.1"/>
    </source>
</evidence>